<organism evidence="1 2">
    <name type="scientific">Vibrio astriarenae</name>
    <dbReference type="NCBI Taxonomy" id="1481923"/>
    <lineage>
        <taxon>Bacteria</taxon>
        <taxon>Pseudomonadati</taxon>
        <taxon>Pseudomonadota</taxon>
        <taxon>Gammaproteobacteria</taxon>
        <taxon>Vibrionales</taxon>
        <taxon>Vibrionaceae</taxon>
        <taxon>Vibrio</taxon>
    </lineage>
</organism>
<gene>
    <name evidence="1" type="ORF">GT360_00320</name>
</gene>
<proteinExistence type="predicted"/>
<dbReference type="KEGG" id="vas:GT360_00320"/>
<evidence type="ECO:0000313" key="2">
    <source>
        <dbReference type="Proteomes" id="UP000464262"/>
    </source>
</evidence>
<keyword evidence="2" id="KW-1185">Reference proteome</keyword>
<name>A0A7Z2T0M6_9VIBR</name>
<dbReference type="Proteomes" id="UP000464262">
    <property type="component" value="Chromosome 1"/>
</dbReference>
<protein>
    <submittedName>
        <fullName evidence="1">Uncharacterized protein</fullName>
    </submittedName>
</protein>
<dbReference type="AlphaFoldDB" id="A0A7Z2T0M6"/>
<dbReference type="RefSeq" id="WP_164647002.1">
    <property type="nucleotide sequence ID" value="NZ_CP047475.1"/>
</dbReference>
<evidence type="ECO:0000313" key="1">
    <source>
        <dbReference type="EMBL" id="QIA62093.1"/>
    </source>
</evidence>
<sequence length="89" mass="10102">MITSTQVVAALEQLRLILGLSSDVDLLAELNIATSAEWVQLEHYPNYQQNQRTKAIRNARTRRVLKADSKGYVKCKDRFGKWGNVKAVL</sequence>
<dbReference type="EMBL" id="CP047475">
    <property type="protein sequence ID" value="QIA62093.1"/>
    <property type="molecule type" value="Genomic_DNA"/>
</dbReference>
<accession>A0A7Z2T0M6</accession>
<reference evidence="1 2" key="1">
    <citation type="submission" date="2020-01" db="EMBL/GenBank/DDBJ databases">
        <title>Whole genome and functional gene identification of agarase of Vibrio HN897.</title>
        <authorList>
            <person name="Liu Y."/>
            <person name="Zhao Z."/>
        </authorList>
    </citation>
    <scope>NUCLEOTIDE SEQUENCE [LARGE SCALE GENOMIC DNA]</scope>
    <source>
        <strain evidence="1 2">HN897</strain>
    </source>
</reference>